<comment type="caution">
    <text evidence="1">The sequence shown here is derived from an EMBL/GenBank/DDBJ whole genome shotgun (WGS) entry which is preliminary data.</text>
</comment>
<dbReference type="Pfam" id="PF10098">
    <property type="entry name" value="DUF2336"/>
    <property type="match status" value="1"/>
</dbReference>
<organism evidence="1 2">
    <name type="scientific">Roseospira navarrensis</name>
    <dbReference type="NCBI Taxonomy" id="140058"/>
    <lineage>
        <taxon>Bacteria</taxon>
        <taxon>Pseudomonadati</taxon>
        <taxon>Pseudomonadota</taxon>
        <taxon>Alphaproteobacteria</taxon>
        <taxon>Rhodospirillales</taxon>
        <taxon>Rhodospirillaceae</taxon>
        <taxon>Roseospira</taxon>
    </lineage>
</organism>
<protein>
    <submittedName>
        <fullName evidence="1">DUF2336 domain-containing protein</fullName>
    </submittedName>
</protein>
<sequence>MTDLLRRLFEAGQDAALTYEESRTLAAHDDVTVRRELARRTDVRPEVLYYLAEDSDAQVRRNIAGNAAAPIKAYLLLSDDTDPDVRLTLVERITELAPGLSEGEQDRVHRQVHDVLSRLARDQIPRVRALLSELLKDLADAPGPVIRRLARDVEIAVSAPVLTFSPVLSDQDLLEIIHAPPTDGALGAIARRPAGLAEPVTDAIAASDDIPAITDMLANQGAQIREETLDCLIDRAGAVPAWHAPLVARPRLHADAGRRLAMFVSDTLVQALMLRRDLAPGDAMAVASEVRRRLGREGDGNSLIDYGPNWREDLIRIAAQVRDELESVGAGAGAEMLRGTMATGDRVRAIAVVAALAGVSPLAVAAAVRTASAKGMASLAWKAGLSAETATALQGWLAGVPPDEILSPHPESGAFPLREAEMEWQVEMFCETEARESAGEDLPGT</sequence>
<keyword evidence="2" id="KW-1185">Reference proteome</keyword>
<dbReference type="AlphaFoldDB" id="A0A7X1ZG76"/>
<dbReference type="Proteomes" id="UP000434582">
    <property type="component" value="Unassembled WGS sequence"/>
</dbReference>
<dbReference type="OrthoDB" id="7888976at2"/>
<accession>A0A7X1ZG76</accession>
<reference evidence="1 2" key="1">
    <citation type="submission" date="2019-10" db="EMBL/GenBank/DDBJ databases">
        <title>Draft whole-genome sequence of the purple nonsulfur photosynthetic bacterium Roseospira navarrensis DSM 15114.</title>
        <authorList>
            <person name="Kyndt J.A."/>
            <person name="Meyer T.E."/>
        </authorList>
    </citation>
    <scope>NUCLEOTIDE SEQUENCE [LARGE SCALE GENOMIC DNA]</scope>
    <source>
        <strain evidence="1 2">DSM 15114</strain>
    </source>
</reference>
<dbReference type="SUPFAM" id="SSF48371">
    <property type="entry name" value="ARM repeat"/>
    <property type="match status" value="1"/>
</dbReference>
<evidence type="ECO:0000313" key="1">
    <source>
        <dbReference type="EMBL" id="MQX37743.1"/>
    </source>
</evidence>
<evidence type="ECO:0000313" key="2">
    <source>
        <dbReference type="Proteomes" id="UP000434582"/>
    </source>
</evidence>
<dbReference type="Gene3D" id="1.25.10.10">
    <property type="entry name" value="Leucine-rich Repeat Variant"/>
    <property type="match status" value="1"/>
</dbReference>
<dbReference type="RefSeq" id="WP_153345521.1">
    <property type="nucleotide sequence ID" value="NZ_WIVE01000054.1"/>
</dbReference>
<gene>
    <name evidence="1" type="ORF">GHC57_14570</name>
</gene>
<dbReference type="InterPro" id="IPR011989">
    <property type="entry name" value="ARM-like"/>
</dbReference>
<dbReference type="EMBL" id="WIVE01000054">
    <property type="protein sequence ID" value="MQX37743.1"/>
    <property type="molecule type" value="Genomic_DNA"/>
</dbReference>
<proteinExistence type="predicted"/>
<dbReference type="InterPro" id="IPR016024">
    <property type="entry name" value="ARM-type_fold"/>
</dbReference>
<dbReference type="InterPro" id="IPR019285">
    <property type="entry name" value="DUF2336"/>
</dbReference>
<name>A0A7X1ZG76_9PROT</name>